<feature type="transmembrane region" description="Helical" evidence="4">
    <location>
        <begin position="20"/>
        <end position="43"/>
    </location>
</feature>
<dbReference type="EMBL" id="MK694927">
    <property type="protein sequence ID" value="QCX30320.1"/>
    <property type="molecule type" value="Genomic_DNA"/>
</dbReference>
<feature type="transmembrane region" description="Helical" evidence="4">
    <location>
        <begin position="131"/>
        <end position="150"/>
    </location>
</feature>
<gene>
    <name evidence="7" type="primary">ycf1</name>
    <name evidence="4" type="synonym">TIC214</name>
</gene>
<dbReference type="RefSeq" id="YP_009671110.1">
    <property type="nucleotide sequence ID" value="NC_043820.1"/>
</dbReference>
<sequence>MMILKSFILGNLVSLYMKIINSAVVVGLYYGFLTTFSMGPSYLLLLRTWFLEEGDEEGTEKRVSATTGFLMGQLMVFISTYYAPLHLALGRSHTITLLALAYFVFHFYWNSNEDYFYFDYGPTTRNSMRNLIIQCVFLNNFISPLLNHFLLPSSMAVRLANIYMFRCNNKILFVTSSFVAWLIGYILFIKWVGFILVWIQQNNPLRLRRNMFIRSRSNKYLWAELRNYMDRIFTILLFFIFLQYSAGRKPLPYFSNNQRDTLTLEEEAREAERRQEEEEEEDEYDEEDPSYSVFDEEDKIDEEEILVNGKKKIKDEFNFHVKETCYKKRPVYETFDLDGNQENWKFEIKETDLFGLEEPLATTLFDFQRRNRPFQAVKTDRLTVKLRDPIQNRMSEFFFHTCRSDGKERISFTYPSTLSTFLEMIQRKISLLTTEKLEKLTSTELYNHWKSNNEQRKKTLSNEFLNRVKNLDKGSPILNILEKRTRLYNHKTQNKYLPKILDPLLSGPSRGKVQFRFSPLTRNQKALPIKNSTGMLWTNKIYLILLTTNYQEFDYQEFDQEFEPKIDTFNRKSFSIKISYFFNLVNEFAFNLINEFEFAGKSLSNLIFKGLSLFPDHKEEKINLEDRIQILDSLFPKVILDFQKKKIKNKNTIIREERKEIEIRNPPAYPWLRKSKRIEVFVNNDDEKTIYTAGILRERESISILEYPDSLLYYSSRRVPANSTLGKRRKSSLYPLYQVHLHSLLFLERTEDLLSFLFSIFYYISERIKMAFLTPVLTPKVGFKILGLTYTEKNTTEKKTKERERKEKKEEAINQRKKEEEIQKQNEEGQRLAEDFAEDERLRTIEEWESDWVNQISRTFILLFQSNFRKYILVPSLIIAKSIIRILLFQTPEWSKDLQYWKREIHFLCTYDGTPVSETKLPKEWLDEGLQIKILFPFRLKPWHRSKPKPKFLQKHKDQIKKKNQNQSKRKDLLDSCFLTVVGLETHVPFGPPRSGTPFLEKGFTEKILKQLKKKIRKWTKNSSLAITILIERRNVFLNCSEERRKNWFIQSILFLNKIKTKFSKPRRNPKSEIGFIEGYGLNETKTEKDLIIKNLAIDKISTPIQPMDLVNHSVTKAERTLKNLSNRTKTIRNEIEKLKKEEENQKGFINSERNISPNKLHYNIQKLKSILHILKKKTVRLMRKSDSFFKIWIEKIWIERIYIDRLLNITKIVRIRIQVFLELTRKIISTSKIIQKIINKYIFIKKYIYNNKENKKKNNKENKKKNNKENKKKNNKKIDKTNKNTIHFISFLEKIKTSNRNLKIFYDVTSLSQAYVFYKLAKIQTSNFYKNEITDFLEGLFPSKLKDINFRDSVMNQWKNWLRSHYPYKSNFFKIKWSELILQKWRNRVNQQRTVKNKDLNKSNSEKLDLLPKVKDNYKKHNRYNLLSHKSINSRGDKEKIGFNYKTDKMKREFFHILRGTPSLGIPNSNFNNDLESRDFGDYLESEGIFDYIELEDFRDYLESEEIPDYIESEDVPDFLEAGNLAYYLGSEKHDFADYLESEALFDMEKSPKRKYFDWRIFHFCLRNKEEMEFWINIGKNKKNTETESKSNKYQIIEKESDQDLFCDKDLCFPTLLKRGQEVVVRHPPELDWMGMNDEIVNCLVSNFELGFFFPKFEKLYNAYKRRPWVIPIQLLLFNYNENPSKELVDLGSILRIKRKKLFAKPHCGDNEQFRPMEVEELEERISWNIQTYNYLMKSNTMFQKKKTNKKGWIKSFIRRTELTMDIFPVNGQTSPAMGSIKLIKRGRLTIETPRIPRIKKSKINGKFLMYQTIAILLVHKSKQQINQGCGEKSYINKENFIKSIERLKSLIGFRKKNDFLVPENLLSTRSRRELRILISFNSENDIHMNTELFKSNNIKNCSRFHIIEKSKYFDREKKKLLQFKLFLWPNFRFEDLACMNRFWFNTNNASRFSMLRIRIYPQLQIK</sequence>
<dbReference type="GO" id="GO:0015031">
    <property type="term" value="P:protein transport"/>
    <property type="evidence" value="ECO:0007669"/>
    <property type="project" value="UniProtKB-KW"/>
</dbReference>
<feature type="transmembrane region" description="Helical" evidence="4">
    <location>
        <begin position="171"/>
        <end position="199"/>
    </location>
</feature>
<evidence type="ECO:0000256" key="1">
    <source>
        <dbReference type="ARBA" id="ARBA00002515"/>
    </source>
</evidence>
<dbReference type="RefSeq" id="YP_009671098.1">
    <property type="nucleotide sequence ID" value="NC_043820.1"/>
</dbReference>
<protein>
    <recommendedName>
        <fullName evidence="4">Protein TIC 214</fullName>
    </recommendedName>
    <alternativeName>
        <fullName evidence="4">Translocon at the inner envelope membrane of chloroplasts 214</fullName>
    </alternativeName>
</protein>
<dbReference type="InterPro" id="IPR008896">
    <property type="entry name" value="TIC214"/>
</dbReference>
<proteinExistence type="inferred from homology"/>
<dbReference type="PANTHER" id="PTHR33163:SF40">
    <property type="entry name" value="PROTEIN TIC 214"/>
    <property type="match status" value="1"/>
</dbReference>
<comment type="function">
    <text evidence="1 4">Involved in protein precursor import into chloroplasts. May be part of an intermediate translocation complex acting as a protein-conducting channel at the inner envelope.</text>
</comment>
<dbReference type="GeneID" id="40878133"/>
<feature type="transmembrane region" description="Helical" evidence="4">
    <location>
        <begin position="228"/>
        <end position="246"/>
    </location>
</feature>
<dbReference type="GO" id="GO:0009706">
    <property type="term" value="C:chloroplast inner membrane"/>
    <property type="evidence" value="ECO:0007669"/>
    <property type="project" value="UniProtKB-SubCell"/>
</dbReference>
<feature type="transmembrane region" description="Helical" evidence="4">
    <location>
        <begin position="95"/>
        <end position="111"/>
    </location>
</feature>
<comment type="similarity">
    <text evidence="4">Belongs to the TIC214 family.</text>
</comment>
<feature type="compositionally biased region" description="Basic residues" evidence="6">
    <location>
        <begin position="947"/>
        <end position="964"/>
    </location>
</feature>
<feature type="compositionally biased region" description="Basic residues" evidence="6">
    <location>
        <begin position="1255"/>
        <end position="1276"/>
    </location>
</feature>
<evidence type="ECO:0000256" key="3">
    <source>
        <dbReference type="ARBA" id="ARBA00022780"/>
    </source>
</evidence>
<feature type="compositionally biased region" description="Acidic residues" evidence="6">
    <location>
        <begin position="277"/>
        <end position="290"/>
    </location>
</feature>
<evidence type="ECO:0000256" key="2">
    <source>
        <dbReference type="ARBA" id="ARBA00004478"/>
    </source>
</evidence>
<evidence type="ECO:0000313" key="7">
    <source>
        <dbReference type="EMBL" id="QCX30320.1"/>
    </source>
</evidence>
<geneLocation type="chloroplast" evidence="7"/>
<evidence type="ECO:0000256" key="4">
    <source>
        <dbReference type="RuleBase" id="RU364085"/>
    </source>
</evidence>
<keyword evidence="4" id="KW-0812">Transmembrane</keyword>
<dbReference type="PANTHER" id="PTHR33163">
    <property type="entry name" value="PROTEIN TIC 214-RELATED"/>
    <property type="match status" value="1"/>
</dbReference>
<evidence type="ECO:0000256" key="6">
    <source>
        <dbReference type="SAM" id="MobiDB-lite"/>
    </source>
</evidence>
<dbReference type="EMBL" id="MK694927">
    <property type="protein sequence ID" value="QCX30321.1"/>
    <property type="molecule type" value="Genomic_DNA"/>
</dbReference>
<keyword evidence="4" id="KW-0813">Transport</keyword>
<name>A0A4Y5QFB0_9ROSI</name>
<evidence type="ECO:0000256" key="5">
    <source>
        <dbReference type="SAM" id="Coils"/>
    </source>
</evidence>
<comment type="subunit">
    <text evidence="4">Part of the Tic complex.</text>
</comment>
<reference evidence="7" key="1">
    <citation type="journal article" date="2019" name="Mol. Phylogenet. Evol.">
        <title>Highly accelerated rates of genomic rearrangements and nucleotide substitutions in plastid genomes of Passiflora subgenus Decaloba.</title>
        <authorList>
            <person name="Shrestha B."/>
            <person name="Weng M.L."/>
            <person name="Theriot E.C."/>
            <person name="Gilbert L.E."/>
            <person name="Ruhlman T.A."/>
            <person name="Krosnick S.E."/>
            <person name="Jansen R.K."/>
        </authorList>
    </citation>
    <scope>NUCLEOTIDE SEQUENCE</scope>
</reference>
<feature type="region of interest" description="Disordered" evidence="6">
    <location>
        <begin position="947"/>
        <end position="969"/>
    </location>
</feature>
<keyword evidence="4" id="KW-1133">Transmembrane helix</keyword>
<keyword evidence="4" id="KW-0653">Protein transport</keyword>
<feature type="region of interest" description="Disordered" evidence="6">
    <location>
        <begin position="796"/>
        <end position="831"/>
    </location>
</feature>
<feature type="region of interest" description="Disordered" evidence="6">
    <location>
        <begin position="266"/>
        <end position="290"/>
    </location>
</feature>
<keyword evidence="4" id="KW-0472">Membrane</keyword>
<dbReference type="Pfam" id="PF05758">
    <property type="entry name" value="Ycf1"/>
    <property type="match status" value="2"/>
</dbReference>
<accession>A0A4Y5QFB0</accession>
<keyword evidence="3 4" id="KW-1001">Plastid inner membrane</keyword>
<comment type="subcellular location">
    <subcellularLocation>
        <location evidence="2">Plastid</location>
        <location evidence="2">Chloroplast inner membrane</location>
        <topology evidence="2">Multi-pass membrane protein</topology>
    </subcellularLocation>
</comment>
<keyword evidence="5" id="KW-0175">Coiled coil</keyword>
<organism evidence="7">
    <name type="scientific">Passiflora tetrandra</name>
    <dbReference type="NCBI Taxonomy" id="237885"/>
    <lineage>
        <taxon>Eukaryota</taxon>
        <taxon>Viridiplantae</taxon>
        <taxon>Streptophyta</taxon>
        <taxon>Embryophyta</taxon>
        <taxon>Tracheophyta</taxon>
        <taxon>Spermatophyta</taxon>
        <taxon>Magnoliopsida</taxon>
        <taxon>eudicotyledons</taxon>
        <taxon>Gunneridae</taxon>
        <taxon>Pentapetalae</taxon>
        <taxon>rosids</taxon>
        <taxon>fabids</taxon>
        <taxon>Malpighiales</taxon>
        <taxon>Passifloraceae</taxon>
        <taxon>Passiflora</taxon>
    </lineage>
</organism>
<feature type="region of interest" description="Disordered" evidence="6">
    <location>
        <begin position="1255"/>
        <end position="1278"/>
    </location>
</feature>
<feature type="coiled-coil region" evidence="5">
    <location>
        <begin position="1108"/>
        <end position="1142"/>
    </location>
</feature>
<keyword evidence="4 7" id="KW-0150">Chloroplast</keyword>
<keyword evidence="4 7" id="KW-0934">Plastid</keyword>
<dbReference type="GeneID" id="40878179"/>